<dbReference type="Gene3D" id="2.60.40.1120">
    <property type="entry name" value="Carboxypeptidase-like, regulatory domain"/>
    <property type="match status" value="1"/>
</dbReference>
<keyword evidence="2" id="KW-0645">Protease</keyword>
<dbReference type="RefSeq" id="WP_244677174.1">
    <property type="nucleotide sequence ID" value="NZ_CP095046.1"/>
</dbReference>
<dbReference type="Pfam" id="PF13715">
    <property type="entry name" value="CarbopepD_reg_2"/>
    <property type="match status" value="1"/>
</dbReference>
<dbReference type="InterPro" id="IPR008969">
    <property type="entry name" value="CarboxyPept-like_regulatory"/>
</dbReference>
<evidence type="ECO:0000313" key="2">
    <source>
        <dbReference type="EMBL" id="UOQ73826.1"/>
    </source>
</evidence>
<dbReference type="AlphaFoldDB" id="A0A8T9Q8E4"/>
<dbReference type="Proteomes" id="UP000831796">
    <property type="component" value="Chromosome"/>
</dbReference>
<dbReference type="SUPFAM" id="SSF49464">
    <property type="entry name" value="Carboxypeptidase regulatory domain-like"/>
    <property type="match status" value="1"/>
</dbReference>
<sequence length="92" mass="9667">MLRLFAFFSLLFLLLAPVTSRAQSSGTAASGKVTVSGYLKDAANGEALVGATVVVKSLGVGATANEYGFYSLTLPKGSYTITYTFLGYEPRT</sequence>
<feature type="signal peptide" evidence="1">
    <location>
        <begin position="1"/>
        <end position="22"/>
    </location>
</feature>
<dbReference type="EMBL" id="CP095046">
    <property type="protein sequence ID" value="UOQ73826.1"/>
    <property type="molecule type" value="Genomic_DNA"/>
</dbReference>
<feature type="chain" id="PRO_5035743330" evidence="1">
    <location>
        <begin position="23"/>
        <end position="92"/>
    </location>
</feature>
<evidence type="ECO:0000256" key="1">
    <source>
        <dbReference type="SAM" id="SignalP"/>
    </source>
</evidence>
<protein>
    <submittedName>
        <fullName evidence="2">Carboxypeptidase-like regulatory domain-containing protein</fullName>
    </submittedName>
</protein>
<dbReference type="KEGG" id="hcu:MUN79_07910"/>
<evidence type="ECO:0000313" key="3">
    <source>
        <dbReference type="Proteomes" id="UP000831796"/>
    </source>
</evidence>
<keyword evidence="2" id="KW-0121">Carboxypeptidase</keyword>
<proteinExistence type="predicted"/>
<keyword evidence="2" id="KW-0378">Hydrolase</keyword>
<organism evidence="2 3">
    <name type="scientific">Hymenobacter cellulosilyticus</name>
    <dbReference type="NCBI Taxonomy" id="2932248"/>
    <lineage>
        <taxon>Bacteria</taxon>
        <taxon>Pseudomonadati</taxon>
        <taxon>Bacteroidota</taxon>
        <taxon>Cytophagia</taxon>
        <taxon>Cytophagales</taxon>
        <taxon>Hymenobacteraceae</taxon>
        <taxon>Hymenobacter</taxon>
    </lineage>
</organism>
<gene>
    <name evidence="2" type="ORF">MUN79_07910</name>
</gene>
<reference evidence="2" key="1">
    <citation type="submission" date="2022-04" db="EMBL/GenBank/DDBJ databases">
        <title>Hymenobacter sp. isolated from the air.</title>
        <authorList>
            <person name="Won M."/>
            <person name="Lee C.-M."/>
            <person name="Woen H.-Y."/>
            <person name="Kwon S.-W."/>
        </authorList>
    </citation>
    <scope>NUCLEOTIDE SEQUENCE</scope>
    <source>
        <strain evidence="2">5116S-3</strain>
    </source>
</reference>
<keyword evidence="1" id="KW-0732">Signal</keyword>
<dbReference type="GO" id="GO:0004180">
    <property type="term" value="F:carboxypeptidase activity"/>
    <property type="evidence" value="ECO:0007669"/>
    <property type="project" value="UniProtKB-KW"/>
</dbReference>
<keyword evidence="3" id="KW-1185">Reference proteome</keyword>
<name>A0A8T9Q8E4_9BACT</name>
<accession>A0A8T9Q8E4</accession>